<proteinExistence type="predicted"/>
<dbReference type="EMBL" id="MW582925">
    <property type="protein sequence ID" value="QXT57786.1"/>
    <property type="molecule type" value="Genomic_DNA"/>
</dbReference>
<name>A0A8F6UA77_9VIRU</name>
<evidence type="ECO:0000313" key="1">
    <source>
        <dbReference type="EMBL" id="QXT57786.1"/>
    </source>
</evidence>
<sequence length="267" mass="30387">MTLFKCQTKHTTIFKYMFDMLFHNIDTVPICISEEGFAIFDKTDKHAPGESEDDETIYNESKSGYIFNIKFPHDKFDYWKFTGDRPVFFGIGTANSQDFKELTNKSIMEMSIDAKKSSIESLVLKITVANTSRNLIKKFVMYSEEIPFFTQPNMIRPKTSLTLQSQDFTSLCKGFKTGPVFIKCDSDGFSIANKLDGVREKCFMFPEAFDVTIDATLTGEKLMAISKIAMCVESIVVWIDENYIIISGASLLGIIEVLVFYNSDQDM</sequence>
<protein>
    <submittedName>
        <fullName evidence="1">Proliferating cell nuclear antigen</fullName>
    </submittedName>
</protein>
<dbReference type="Gene3D" id="3.70.10.10">
    <property type="match status" value="1"/>
</dbReference>
<reference evidence="1" key="1">
    <citation type="submission" date="2021-02" db="EMBL/GenBank/DDBJ databases">
        <title>Distinct virome patterns of the invasive cane toad (Rhinella marina) across its native and introduced ranges.</title>
        <authorList>
            <person name="Russo A.G."/>
            <person name="Harding E.F."/>
            <person name="Yan G.J."/>
            <person name="Selechnik D."/>
            <person name="Ducatez S."/>
            <person name="DeVore J.L."/>
            <person name="Zhou J."/>
            <person name="Sarma R.R."/>
            <person name="Lee Y.P."/>
            <person name="Richardson M.F."/>
            <person name="Shine R."/>
            <person name="Rollins L.A."/>
            <person name="White P.A."/>
        </authorList>
    </citation>
    <scope>NUCLEOTIDE SEQUENCE</scope>
</reference>
<organism evidence="1">
    <name type="scientific">Rhinella marina erythrocytic-like virus</name>
    <dbReference type="NCBI Taxonomy" id="2859906"/>
    <lineage>
        <taxon>Viruses</taxon>
        <taxon>Varidnaviria</taxon>
        <taxon>Bamfordvirae</taxon>
        <taxon>Nucleocytoviricota</taxon>
        <taxon>Megaviricetes</taxon>
        <taxon>Pimascovirales</taxon>
        <taxon>Pimascovirales incertae sedis</taxon>
        <taxon>Iridoviridae</taxon>
    </lineage>
</organism>
<accession>A0A8F6UA77</accession>